<feature type="compositionally biased region" description="Polar residues" evidence="1">
    <location>
        <begin position="387"/>
        <end position="410"/>
    </location>
</feature>
<name>A0A6A6EFT8_9PEZI</name>
<feature type="compositionally biased region" description="Polar residues" evidence="1">
    <location>
        <begin position="284"/>
        <end position="298"/>
    </location>
</feature>
<sequence length="636" mass="71116">MDIPRGHAMLPLSEADFLDFILNYFKAEYAPIRSFFSTTSAQPRQPERWSSMGHELLPLSFRPANAQAQKDLESLDFFVQQRNLDASFVRGIVIRFAKYEIHERLEKKLYESCRLDLMVRKALKEKHLIDALWPSPAPRSIPQEVLQQGVKVRSWYGDMFAKYFRYLHSVDDFGLRPEVDARIKSSGTLMLVPYVDHLVLGTADPIMPIVAKGAGYSNAQAWKQKNREDSYGEPDKFEIRFDAPTEISDTHTRSVVRQCQCLKCGTKRGVIVVISIDPSPGPTPQNTSSTRMPSNPSPSGRKHRSKAAQRYSPGDIMPGTGNFPAHHPRSPQDPSQDPPSQVAPTSLAQQKQCPRCTFLNHPDLAACEMCASDLPESTLVSKAPGPIQTSKSKQSSHFHSVSLPSNTTPVNKEKDDEEQRTRPAPPNRHSLSSTLFSIFPFSQQHQPEHRPNSPPTQPAEPSSTKPQTSRPRSENQERPISKDQNHFKHKETAKNAPHVSSSHRQNPDPEPLPESGPQLPTKPHSSPHNTHATPSIDLDQPPEMAMMPLTAPPTDSQSKNHPVGMPQNLMDDFVPVSASYRRDEGEDDAGWGEMSREEARKEDSDDEDDGDVVGRREGLVDLDAVAREEMGVWGDD</sequence>
<dbReference type="Gene3D" id="2.30.30.380">
    <property type="entry name" value="Zn-finger domain of Sec23/24"/>
    <property type="match status" value="1"/>
</dbReference>
<feature type="compositionally biased region" description="Polar residues" evidence="1">
    <location>
        <begin position="459"/>
        <end position="470"/>
    </location>
</feature>
<feature type="compositionally biased region" description="Basic and acidic residues" evidence="1">
    <location>
        <begin position="594"/>
        <end position="603"/>
    </location>
</feature>
<dbReference type="AlphaFoldDB" id="A0A6A6EFT8"/>
<evidence type="ECO:0008006" key="4">
    <source>
        <dbReference type="Google" id="ProtNLM"/>
    </source>
</evidence>
<dbReference type="EMBL" id="ML994623">
    <property type="protein sequence ID" value="KAF2188746.1"/>
    <property type="molecule type" value="Genomic_DNA"/>
</dbReference>
<dbReference type="SUPFAM" id="SSF90209">
    <property type="entry name" value="Ran binding protein zinc finger-like"/>
    <property type="match status" value="1"/>
</dbReference>
<organism evidence="2 3">
    <name type="scientific">Zopfia rhizophila CBS 207.26</name>
    <dbReference type="NCBI Taxonomy" id="1314779"/>
    <lineage>
        <taxon>Eukaryota</taxon>
        <taxon>Fungi</taxon>
        <taxon>Dikarya</taxon>
        <taxon>Ascomycota</taxon>
        <taxon>Pezizomycotina</taxon>
        <taxon>Dothideomycetes</taxon>
        <taxon>Dothideomycetes incertae sedis</taxon>
        <taxon>Zopfiaceae</taxon>
        <taxon>Zopfia</taxon>
    </lineage>
</organism>
<gene>
    <name evidence="2" type="ORF">K469DRAFT_684733</name>
</gene>
<dbReference type="InterPro" id="IPR036443">
    <property type="entry name" value="Znf_RanBP2_sf"/>
</dbReference>
<feature type="region of interest" description="Disordered" evidence="1">
    <location>
        <begin position="275"/>
        <end position="350"/>
    </location>
</feature>
<keyword evidence="3" id="KW-1185">Reference proteome</keyword>
<proteinExistence type="predicted"/>
<accession>A0A6A6EFT8</accession>
<feature type="compositionally biased region" description="Basic and acidic residues" evidence="1">
    <location>
        <begin position="411"/>
        <end position="421"/>
    </location>
</feature>
<evidence type="ECO:0000313" key="3">
    <source>
        <dbReference type="Proteomes" id="UP000800200"/>
    </source>
</evidence>
<feature type="compositionally biased region" description="Polar residues" evidence="1">
    <location>
        <begin position="523"/>
        <end position="533"/>
    </location>
</feature>
<feature type="region of interest" description="Disordered" evidence="1">
    <location>
        <begin position="381"/>
        <end position="617"/>
    </location>
</feature>
<evidence type="ECO:0000313" key="2">
    <source>
        <dbReference type="EMBL" id="KAF2188746.1"/>
    </source>
</evidence>
<dbReference type="Proteomes" id="UP000800200">
    <property type="component" value="Unassembled WGS sequence"/>
</dbReference>
<feature type="compositionally biased region" description="Basic and acidic residues" evidence="1">
    <location>
        <begin position="471"/>
        <end position="493"/>
    </location>
</feature>
<protein>
    <recommendedName>
        <fullName evidence="4">RanBP2-type domain-containing protein</fullName>
    </recommendedName>
</protein>
<feature type="compositionally biased region" description="Polar residues" evidence="1">
    <location>
        <begin position="429"/>
        <end position="445"/>
    </location>
</feature>
<dbReference type="OrthoDB" id="271448at2759"/>
<evidence type="ECO:0000256" key="1">
    <source>
        <dbReference type="SAM" id="MobiDB-lite"/>
    </source>
</evidence>
<reference evidence="2" key="1">
    <citation type="journal article" date="2020" name="Stud. Mycol.">
        <title>101 Dothideomycetes genomes: a test case for predicting lifestyles and emergence of pathogens.</title>
        <authorList>
            <person name="Haridas S."/>
            <person name="Albert R."/>
            <person name="Binder M."/>
            <person name="Bloem J."/>
            <person name="Labutti K."/>
            <person name="Salamov A."/>
            <person name="Andreopoulos B."/>
            <person name="Baker S."/>
            <person name="Barry K."/>
            <person name="Bills G."/>
            <person name="Bluhm B."/>
            <person name="Cannon C."/>
            <person name="Castanera R."/>
            <person name="Culley D."/>
            <person name="Daum C."/>
            <person name="Ezra D."/>
            <person name="Gonzalez J."/>
            <person name="Henrissat B."/>
            <person name="Kuo A."/>
            <person name="Liang C."/>
            <person name="Lipzen A."/>
            <person name="Lutzoni F."/>
            <person name="Magnuson J."/>
            <person name="Mondo S."/>
            <person name="Nolan M."/>
            <person name="Ohm R."/>
            <person name="Pangilinan J."/>
            <person name="Park H.-J."/>
            <person name="Ramirez L."/>
            <person name="Alfaro M."/>
            <person name="Sun H."/>
            <person name="Tritt A."/>
            <person name="Yoshinaga Y."/>
            <person name="Zwiers L.-H."/>
            <person name="Turgeon B."/>
            <person name="Goodwin S."/>
            <person name="Spatafora J."/>
            <person name="Crous P."/>
            <person name="Grigoriev I."/>
        </authorList>
    </citation>
    <scope>NUCLEOTIDE SEQUENCE</scope>
    <source>
        <strain evidence="2">CBS 207.26</strain>
    </source>
</reference>